<dbReference type="Proteomes" id="UP001066276">
    <property type="component" value="Chromosome 12"/>
</dbReference>
<proteinExistence type="predicted"/>
<comment type="caution">
    <text evidence="2">The sequence shown here is derived from an EMBL/GenBank/DDBJ whole genome shotgun (WGS) entry which is preliminary data.</text>
</comment>
<reference evidence="2" key="1">
    <citation type="journal article" date="2022" name="bioRxiv">
        <title>Sequencing and chromosome-scale assembly of the giantPleurodeles waltlgenome.</title>
        <authorList>
            <person name="Brown T."/>
            <person name="Elewa A."/>
            <person name="Iarovenko S."/>
            <person name="Subramanian E."/>
            <person name="Araus A.J."/>
            <person name="Petzold A."/>
            <person name="Susuki M."/>
            <person name="Suzuki K.-i.T."/>
            <person name="Hayashi T."/>
            <person name="Toyoda A."/>
            <person name="Oliveira C."/>
            <person name="Osipova E."/>
            <person name="Leigh N.D."/>
            <person name="Simon A."/>
            <person name="Yun M.H."/>
        </authorList>
    </citation>
    <scope>NUCLEOTIDE SEQUENCE</scope>
    <source>
        <strain evidence="2">20211129_DDA</strain>
        <tissue evidence="2">Liver</tissue>
    </source>
</reference>
<evidence type="ECO:0000313" key="3">
    <source>
        <dbReference type="Proteomes" id="UP001066276"/>
    </source>
</evidence>
<name>A0AAV7KZV5_PLEWA</name>
<dbReference type="AlphaFoldDB" id="A0AAV7KZV5"/>
<gene>
    <name evidence="2" type="ORF">NDU88_004971</name>
</gene>
<organism evidence="2 3">
    <name type="scientific">Pleurodeles waltl</name>
    <name type="common">Iberian ribbed newt</name>
    <dbReference type="NCBI Taxonomy" id="8319"/>
    <lineage>
        <taxon>Eukaryota</taxon>
        <taxon>Metazoa</taxon>
        <taxon>Chordata</taxon>
        <taxon>Craniata</taxon>
        <taxon>Vertebrata</taxon>
        <taxon>Euteleostomi</taxon>
        <taxon>Amphibia</taxon>
        <taxon>Batrachia</taxon>
        <taxon>Caudata</taxon>
        <taxon>Salamandroidea</taxon>
        <taxon>Salamandridae</taxon>
        <taxon>Pleurodelinae</taxon>
        <taxon>Pleurodeles</taxon>
    </lineage>
</organism>
<sequence length="149" mass="16593">MGRSRHCVPSAPGALRTPNSFTRKHLRIWPIRDNFQSALGSIVQVGTHSGVRARRKRRKAPKQKRTKTTGGNPSGNRTTSVDAATRSGLRETTPAGSPRPQDQRTRRRRNQQSGHALGKSVAFAESTWNEENEKRGTSCEYQIPYQGNT</sequence>
<protein>
    <submittedName>
        <fullName evidence="2">Uncharacterized protein</fullName>
    </submittedName>
</protein>
<keyword evidence="3" id="KW-1185">Reference proteome</keyword>
<dbReference type="EMBL" id="JANPWB010000016">
    <property type="protein sequence ID" value="KAJ1084825.1"/>
    <property type="molecule type" value="Genomic_DNA"/>
</dbReference>
<feature type="region of interest" description="Disordered" evidence="1">
    <location>
        <begin position="44"/>
        <end position="149"/>
    </location>
</feature>
<evidence type="ECO:0000256" key="1">
    <source>
        <dbReference type="SAM" id="MobiDB-lite"/>
    </source>
</evidence>
<accession>A0AAV7KZV5</accession>
<feature type="compositionally biased region" description="Polar residues" evidence="1">
    <location>
        <begin position="70"/>
        <end position="82"/>
    </location>
</feature>
<feature type="compositionally biased region" description="Basic residues" evidence="1">
    <location>
        <begin position="51"/>
        <end position="67"/>
    </location>
</feature>
<evidence type="ECO:0000313" key="2">
    <source>
        <dbReference type="EMBL" id="KAJ1084825.1"/>
    </source>
</evidence>